<feature type="region of interest" description="Disordered" evidence="1">
    <location>
        <begin position="127"/>
        <end position="198"/>
    </location>
</feature>
<feature type="region of interest" description="Disordered" evidence="1">
    <location>
        <begin position="256"/>
        <end position="323"/>
    </location>
</feature>
<organism evidence="2 3">
    <name type="scientific">Armillaria solidipes</name>
    <dbReference type="NCBI Taxonomy" id="1076256"/>
    <lineage>
        <taxon>Eukaryota</taxon>
        <taxon>Fungi</taxon>
        <taxon>Dikarya</taxon>
        <taxon>Basidiomycota</taxon>
        <taxon>Agaricomycotina</taxon>
        <taxon>Agaricomycetes</taxon>
        <taxon>Agaricomycetidae</taxon>
        <taxon>Agaricales</taxon>
        <taxon>Marasmiineae</taxon>
        <taxon>Physalacriaceae</taxon>
        <taxon>Armillaria</taxon>
    </lineage>
</organism>
<evidence type="ECO:0000256" key="1">
    <source>
        <dbReference type="SAM" id="MobiDB-lite"/>
    </source>
</evidence>
<proteinExistence type="predicted"/>
<dbReference type="Proteomes" id="UP000218334">
    <property type="component" value="Unassembled WGS sequence"/>
</dbReference>
<evidence type="ECO:0000313" key="2">
    <source>
        <dbReference type="EMBL" id="PBK71934.1"/>
    </source>
</evidence>
<accession>A0A2H3BSL4</accession>
<dbReference type="AlphaFoldDB" id="A0A2H3BSL4"/>
<gene>
    <name evidence="2" type="ORF">ARMSODRAFT_1016918</name>
</gene>
<name>A0A2H3BSL4_9AGAR</name>
<sequence>MRLWGRLLSELSSENSDLPLSSNSASPHLSVLTAKMPVSFILEDNVVISLCTMIPPLLCTLDCNHAAAGSLHALWLALTEKRVRIEGGIFSTAVNTDRSTRLEHVLFQTTGAGVSDLNPVEFGRKRQQEEIEVDAEPDCATTRKRPRCNNAEEHASSPAATTLDDDDATVVACSSPRIDSPQLTPLKPSRREMSSGTCVHTTTTIVSERTTILAATAVDENDNATSLGHDISSASRVGDCNGGQCKSMHLETRTLRDPDYDPDEPDNAASFVGCGKGKCDKRNGNKRRPPSSYRSKAGTGKNTIRRGKPKDGRPNWTDAATLPPPNTAALQLLTKLSTVSSDSTLIAALDDLVQNLISTPCVTLNWEDRSLVGIAARCRSLQKVDGFNNYKMMCSYFQLVLTCDGYRKAAIAVGGHGPSIADFAQMAKTEKTTFQSWYSEGICLLYLAAAGTPYIFFLLAAAGMHYDVCHPKYSSMEDISGLAVSLRHPESGIPSYGLVTRLIIPHVQTVMDALKALDIPWSKVSLWNTAEKEWQEHPFSNHKLIQGVLDDVHVNFFRLPECIELWSLLREQRPFSCNAPAGPHYQIVPVYTIHTKFKVPKDHCPFNTDEAPAWTAEQRAKASQAKPVTSLQHLEAELEHYYTDEGEKWDPDGYLSIDTRICEGQTVVIRDVDAEPVAIIIPNMLSNLPHLRDSVVAC</sequence>
<evidence type="ECO:0000313" key="3">
    <source>
        <dbReference type="Proteomes" id="UP000218334"/>
    </source>
</evidence>
<dbReference type="STRING" id="1076256.A0A2H3BSL4"/>
<reference evidence="3" key="1">
    <citation type="journal article" date="2017" name="Nat. Ecol. Evol.">
        <title>Genome expansion and lineage-specific genetic innovations in the forest pathogenic fungi Armillaria.</title>
        <authorList>
            <person name="Sipos G."/>
            <person name="Prasanna A.N."/>
            <person name="Walter M.C."/>
            <person name="O'Connor E."/>
            <person name="Balint B."/>
            <person name="Krizsan K."/>
            <person name="Kiss B."/>
            <person name="Hess J."/>
            <person name="Varga T."/>
            <person name="Slot J."/>
            <person name="Riley R."/>
            <person name="Boka B."/>
            <person name="Rigling D."/>
            <person name="Barry K."/>
            <person name="Lee J."/>
            <person name="Mihaltcheva S."/>
            <person name="LaButti K."/>
            <person name="Lipzen A."/>
            <person name="Waldron R."/>
            <person name="Moloney N.M."/>
            <person name="Sperisen C."/>
            <person name="Kredics L."/>
            <person name="Vagvoelgyi C."/>
            <person name="Patrignani A."/>
            <person name="Fitzpatrick D."/>
            <person name="Nagy I."/>
            <person name="Doyle S."/>
            <person name="Anderson J.B."/>
            <person name="Grigoriev I.V."/>
            <person name="Gueldener U."/>
            <person name="Muensterkoetter M."/>
            <person name="Nagy L.G."/>
        </authorList>
    </citation>
    <scope>NUCLEOTIDE SEQUENCE [LARGE SCALE GENOMIC DNA]</scope>
    <source>
        <strain evidence="3">28-4</strain>
    </source>
</reference>
<protein>
    <submittedName>
        <fullName evidence="2">Uncharacterized protein</fullName>
    </submittedName>
</protein>
<keyword evidence="3" id="KW-1185">Reference proteome</keyword>
<dbReference type="EMBL" id="KZ293423">
    <property type="protein sequence ID" value="PBK71934.1"/>
    <property type="molecule type" value="Genomic_DNA"/>
</dbReference>